<dbReference type="InterPro" id="IPR003795">
    <property type="entry name" value="DUF192"/>
</dbReference>
<keyword evidence="2" id="KW-1185">Reference proteome</keyword>
<sequence length="147" mass="15868">MALMACKTDAVADPACRDDTVHLRGDFGQARFTISIADSAEERNQGLMFVEKMAASAGMLFVYDSPREVSFWMKNTLIPLDIIFADEEGVVQNVQANAIPGDLTPLPGEGPIQYVLEINGGMAALLGIKKGTQLRHPAIENAVWACS</sequence>
<organism evidence="1 2">
    <name type="scientific">Thalassococcus lentus</name>
    <dbReference type="NCBI Taxonomy" id="1210524"/>
    <lineage>
        <taxon>Bacteria</taxon>
        <taxon>Pseudomonadati</taxon>
        <taxon>Pseudomonadota</taxon>
        <taxon>Alphaproteobacteria</taxon>
        <taxon>Rhodobacterales</taxon>
        <taxon>Roseobacteraceae</taxon>
        <taxon>Thalassococcus</taxon>
    </lineage>
</organism>
<dbReference type="EMBL" id="JAQIOY010000002">
    <property type="protein sequence ID" value="MDA7424329.1"/>
    <property type="molecule type" value="Genomic_DNA"/>
</dbReference>
<dbReference type="InterPro" id="IPR038695">
    <property type="entry name" value="Saro_0823-like_sf"/>
</dbReference>
<proteinExistence type="predicted"/>
<dbReference type="Gene3D" id="2.60.120.1140">
    <property type="entry name" value="Protein of unknown function DUF192"/>
    <property type="match status" value="1"/>
</dbReference>
<evidence type="ECO:0000313" key="1">
    <source>
        <dbReference type="EMBL" id="MDA7424329.1"/>
    </source>
</evidence>
<accession>A0ABT4XQV3</accession>
<dbReference type="Proteomes" id="UP001210720">
    <property type="component" value="Unassembled WGS sequence"/>
</dbReference>
<protein>
    <submittedName>
        <fullName evidence="1">DUF192 domain-containing protein</fullName>
    </submittedName>
</protein>
<dbReference type="PANTHER" id="PTHR37953">
    <property type="entry name" value="UPF0127 PROTEIN MJ1496"/>
    <property type="match status" value="1"/>
</dbReference>
<reference evidence="1 2" key="1">
    <citation type="submission" date="2023-01" db="EMBL/GenBank/DDBJ databases">
        <title>Thalassococcus onchidii sp. nov., isolated from a marine invertebrate from the South China Sea.</title>
        <authorList>
            <person name="Xu S."/>
            <person name="Liu Z."/>
            <person name="Xu Y."/>
        </authorList>
    </citation>
    <scope>NUCLEOTIDE SEQUENCE [LARGE SCALE GENOMIC DNA]</scope>
    <source>
        <strain evidence="1 2">KCTC 32084</strain>
    </source>
</reference>
<evidence type="ECO:0000313" key="2">
    <source>
        <dbReference type="Proteomes" id="UP001210720"/>
    </source>
</evidence>
<dbReference type="Pfam" id="PF02643">
    <property type="entry name" value="DUF192"/>
    <property type="match status" value="1"/>
</dbReference>
<dbReference type="PANTHER" id="PTHR37953:SF1">
    <property type="entry name" value="UPF0127 PROTEIN MJ1496"/>
    <property type="match status" value="1"/>
</dbReference>
<comment type="caution">
    <text evidence="1">The sequence shown here is derived from an EMBL/GenBank/DDBJ whole genome shotgun (WGS) entry which is preliminary data.</text>
</comment>
<name>A0ABT4XQV3_9RHOB</name>
<gene>
    <name evidence="1" type="ORF">PFY00_06300</name>
</gene>